<dbReference type="Proteomes" id="UP000315577">
    <property type="component" value="Unassembled WGS sequence"/>
</dbReference>
<evidence type="ECO:0000313" key="11">
    <source>
        <dbReference type="Proteomes" id="UP000295536"/>
    </source>
</evidence>
<evidence type="ECO:0000313" key="10">
    <source>
        <dbReference type="EMBL" id="TSE22289.1"/>
    </source>
</evidence>
<dbReference type="SUPFAM" id="SSF51905">
    <property type="entry name" value="FAD/NAD(P)-binding domain"/>
    <property type="match status" value="1"/>
</dbReference>
<keyword evidence="7" id="KW-0503">Monooxygenase</keyword>
<keyword evidence="9" id="KW-0830">Ubiquinone</keyword>
<keyword evidence="12" id="KW-1185">Reference proteome</keyword>
<dbReference type="OrthoDB" id="9769565at2"/>
<evidence type="ECO:0000256" key="3">
    <source>
        <dbReference type="ARBA" id="ARBA00005349"/>
    </source>
</evidence>
<dbReference type="InterPro" id="IPR018168">
    <property type="entry name" value="Ubi_Hdrlase_CS"/>
</dbReference>
<reference evidence="9 11" key="1">
    <citation type="submission" date="2019-03" db="EMBL/GenBank/DDBJ databases">
        <title>Genomic Encyclopedia of Type Strains, Phase IV (KMG-IV): sequencing the most valuable type-strain genomes for metagenomic binning, comparative biology and taxonomic classification.</title>
        <authorList>
            <person name="Goeker M."/>
        </authorList>
    </citation>
    <scope>NUCLEOTIDE SEQUENCE [LARGE SCALE GENOMIC DNA]</scope>
    <source>
        <strain evidence="9 11">DSM 12034</strain>
    </source>
</reference>
<comment type="similarity">
    <text evidence="3">Belongs to the UbiH/COQ6 family.</text>
</comment>
<comment type="caution">
    <text evidence="9">The sequence shown here is derived from an EMBL/GenBank/DDBJ whole genome shotgun (WGS) entry which is preliminary data.</text>
</comment>
<comment type="cofactor">
    <cofactor evidence="1">
        <name>FAD</name>
        <dbReference type="ChEBI" id="CHEBI:57692"/>
    </cofactor>
</comment>
<evidence type="ECO:0000256" key="4">
    <source>
        <dbReference type="ARBA" id="ARBA00022630"/>
    </source>
</evidence>
<dbReference type="GO" id="GO:0004497">
    <property type="term" value="F:monooxygenase activity"/>
    <property type="evidence" value="ECO:0007669"/>
    <property type="project" value="UniProtKB-KW"/>
</dbReference>
<keyword evidence="4" id="KW-0285">Flavoprotein</keyword>
<organism evidence="9 11">
    <name type="scientific">Tepidimonas ignava</name>
    <dbReference type="NCBI Taxonomy" id="114249"/>
    <lineage>
        <taxon>Bacteria</taxon>
        <taxon>Pseudomonadati</taxon>
        <taxon>Pseudomonadota</taxon>
        <taxon>Betaproteobacteria</taxon>
        <taxon>Burkholderiales</taxon>
        <taxon>Tepidimonas</taxon>
    </lineage>
</organism>
<feature type="domain" description="FAD-binding" evidence="8">
    <location>
        <begin position="142"/>
        <end position="335"/>
    </location>
</feature>
<dbReference type="EMBL" id="SMAH01000011">
    <property type="protein sequence ID" value="TCS97055.1"/>
    <property type="molecule type" value="Genomic_DNA"/>
</dbReference>
<dbReference type="PANTHER" id="PTHR43876:SF7">
    <property type="entry name" value="UBIQUINONE BIOSYNTHESIS MONOOXYGENASE COQ6, MITOCHONDRIAL"/>
    <property type="match status" value="1"/>
</dbReference>
<dbReference type="InterPro" id="IPR002938">
    <property type="entry name" value="FAD-bd"/>
</dbReference>
<protein>
    <submittedName>
        <fullName evidence="10">2-octaprenylphenol hydroxylase</fullName>
        <ecNumber evidence="10">1.14.13.-</ecNumber>
    </submittedName>
    <submittedName>
        <fullName evidence="9">Ubiquinone biosynthesis UbiH/UbiF/VisC/COQ6 family hydroxylase</fullName>
    </submittedName>
</protein>
<dbReference type="Proteomes" id="UP000295536">
    <property type="component" value="Unassembled WGS sequence"/>
</dbReference>
<evidence type="ECO:0000256" key="2">
    <source>
        <dbReference type="ARBA" id="ARBA00004749"/>
    </source>
</evidence>
<dbReference type="UniPathway" id="UPA00232"/>
<evidence type="ECO:0000313" key="12">
    <source>
        <dbReference type="Proteomes" id="UP000315577"/>
    </source>
</evidence>
<dbReference type="AlphaFoldDB" id="A0A4R3LCP5"/>
<evidence type="ECO:0000313" key="9">
    <source>
        <dbReference type="EMBL" id="TCS97055.1"/>
    </source>
</evidence>
<dbReference type="PRINTS" id="PR00420">
    <property type="entry name" value="RNGMNOXGNASE"/>
</dbReference>
<dbReference type="NCBIfam" id="TIGR01988">
    <property type="entry name" value="Ubi-OHases"/>
    <property type="match status" value="1"/>
</dbReference>
<proteinExistence type="inferred from homology"/>
<dbReference type="PROSITE" id="PS01304">
    <property type="entry name" value="UBIH"/>
    <property type="match status" value="1"/>
</dbReference>
<sequence length="384" mass="41662">MNTHFDVAILGGGIVGRTLALLLARERLRVALVERPARPDAAPDIRAYALNAASRALLHSVRAWPDDERLATPVRTMWVADADPAADRGAAPEHAALRFDATQPDEALGWIVDVPALEQRLHQALHYQHGVQRLDATTDPRPRAALTIVCEGRHSATRAAEGIAYDTVPYPHTAIAARLRCERPHGTVARQWFRGDEILALLPLDGTEGQQVAMVWSVPHARAAHLLALSADALAQAVQQACAHALGTMTLVGQPAGWPLQRSLARPWVRPGLALAGDAAHAMHPLAGQGLNVGLGDVAELARVLREREYWRPLGDLRLLRRYERARAAPVAAMLATTDTLHGLFARPDAGAAALRRWGMRAVDRLEPLKRWLIQQAAGQPLAG</sequence>
<dbReference type="Pfam" id="PF01494">
    <property type="entry name" value="FAD_binding_3"/>
    <property type="match status" value="1"/>
</dbReference>
<gene>
    <name evidence="10" type="primary">ubiI</name>
    <name evidence="9" type="ORF">EDC36_11116</name>
    <name evidence="10" type="ORF">Tigna_01118</name>
</gene>
<name>A0A4R3LCP5_9BURK</name>
<dbReference type="EC" id="1.14.13.-" evidence="10"/>
<evidence type="ECO:0000256" key="1">
    <source>
        <dbReference type="ARBA" id="ARBA00001974"/>
    </source>
</evidence>
<dbReference type="GO" id="GO:0071949">
    <property type="term" value="F:FAD binding"/>
    <property type="evidence" value="ECO:0007669"/>
    <property type="project" value="InterPro"/>
</dbReference>
<keyword evidence="6 10" id="KW-0560">Oxidoreductase</keyword>
<accession>A0A4R3LCP5</accession>
<evidence type="ECO:0000256" key="7">
    <source>
        <dbReference type="ARBA" id="ARBA00023033"/>
    </source>
</evidence>
<dbReference type="InterPro" id="IPR051205">
    <property type="entry name" value="UbiH/COQ6_monooxygenase"/>
</dbReference>
<reference evidence="10 12" key="2">
    <citation type="submission" date="2019-07" db="EMBL/GenBank/DDBJ databases">
        <title>Tepidimonas ignava SPS-1037 draft genome.</title>
        <authorList>
            <person name="Da Costa M.S."/>
            <person name="Froufe H.J.C."/>
            <person name="Egas C."/>
            <person name="Albuquerque L."/>
        </authorList>
    </citation>
    <scope>NUCLEOTIDE SEQUENCE [LARGE SCALE GENOMIC DNA]</scope>
    <source>
        <strain evidence="10 12">SPS-1037</strain>
    </source>
</reference>
<evidence type="ECO:0000256" key="5">
    <source>
        <dbReference type="ARBA" id="ARBA00022827"/>
    </source>
</evidence>
<dbReference type="RefSeq" id="WP_132962950.1">
    <property type="nucleotide sequence ID" value="NZ_JBKBMZ010000005.1"/>
</dbReference>
<dbReference type="Gene3D" id="3.50.50.60">
    <property type="entry name" value="FAD/NAD(P)-binding domain"/>
    <property type="match status" value="2"/>
</dbReference>
<dbReference type="InterPro" id="IPR036188">
    <property type="entry name" value="FAD/NAD-bd_sf"/>
</dbReference>
<keyword evidence="5" id="KW-0274">FAD</keyword>
<dbReference type="GO" id="GO:0016705">
    <property type="term" value="F:oxidoreductase activity, acting on paired donors, with incorporation or reduction of molecular oxygen"/>
    <property type="evidence" value="ECO:0007669"/>
    <property type="project" value="InterPro"/>
</dbReference>
<dbReference type="InterPro" id="IPR010971">
    <property type="entry name" value="UbiH/COQ6"/>
</dbReference>
<dbReference type="PANTHER" id="PTHR43876">
    <property type="entry name" value="UBIQUINONE BIOSYNTHESIS MONOOXYGENASE COQ6, MITOCHONDRIAL"/>
    <property type="match status" value="1"/>
</dbReference>
<comment type="pathway">
    <text evidence="2">Cofactor biosynthesis; ubiquinone biosynthesis.</text>
</comment>
<evidence type="ECO:0000259" key="8">
    <source>
        <dbReference type="Pfam" id="PF01494"/>
    </source>
</evidence>
<dbReference type="GO" id="GO:0006744">
    <property type="term" value="P:ubiquinone biosynthetic process"/>
    <property type="evidence" value="ECO:0007669"/>
    <property type="project" value="UniProtKB-UniPathway"/>
</dbReference>
<evidence type="ECO:0000256" key="6">
    <source>
        <dbReference type="ARBA" id="ARBA00023002"/>
    </source>
</evidence>
<dbReference type="EMBL" id="VJNC01000006">
    <property type="protein sequence ID" value="TSE22289.1"/>
    <property type="molecule type" value="Genomic_DNA"/>
</dbReference>